<comment type="subcellular location">
    <subcellularLocation>
        <location evidence="1">Endomembrane system</location>
        <topology evidence="1">Multi-pass membrane protein</topology>
    </subcellularLocation>
</comment>
<dbReference type="AlphaFoldDB" id="A0A1J1J1X4"/>
<evidence type="ECO:0000256" key="7">
    <source>
        <dbReference type="ARBA" id="ARBA00022989"/>
    </source>
</evidence>
<feature type="transmembrane region" description="Helical" evidence="9">
    <location>
        <begin position="140"/>
        <end position="159"/>
    </location>
</feature>
<evidence type="ECO:0000313" key="11">
    <source>
        <dbReference type="Proteomes" id="UP000183832"/>
    </source>
</evidence>
<evidence type="ECO:0000256" key="8">
    <source>
        <dbReference type="ARBA" id="ARBA00023136"/>
    </source>
</evidence>
<evidence type="ECO:0000256" key="6">
    <source>
        <dbReference type="ARBA" id="ARBA00022737"/>
    </source>
</evidence>
<dbReference type="GO" id="GO:0016020">
    <property type="term" value="C:membrane"/>
    <property type="evidence" value="ECO:0007669"/>
    <property type="project" value="InterPro"/>
</dbReference>
<dbReference type="InterPro" id="IPR004316">
    <property type="entry name" value="SWEET_rpt"/>
</dbReference>
<keyword evidence="7 9" id="KW-1133">Transmembrane helix</keyword>
<sequence length="237" mass="26878">METIENYITTASTALQPYGQLISRAAMFFTIIQMLSPIFVFNNMRKAKSTLGMPFMMFLIILILTALSVRFSQLLNDEAMLKTNIVGFSITVIYVSIFFHFVSPDEKFNHLMKILVAAAFIGLMIIYSKVEDPEKVQTRFGFVLTAFIYSLMVMPVIEVKKALYEKCTRHMPFPMIVSGTLVGSCWFLHGIIINNGIVILQNSTMLGLNLVQLSMFVIYPSQPASDTKKEKRKKKAE</sequence>
<keyword evidence="8 9" id="KW-0472">Membrane</keyword>
<dbReference type="Pfam" id="PF03083">
    <property type="entry name" value="MtN3_slv"/>
    <property type="match status" value="2"/>
</dbReference>
<dbReference type="Gene3D" id="1.20.1280.290">
    <property type="match status" value="2"/>
</dbReference>
<dbReference type="EMBL" id="CVRI01000065">
    <property type="protein sequence ID" value="CRL05764.1"/>
    <property type="molecule type" value="Genomic_DNA"/>
</dbReference>
<keyword evidence="4 9" id="KW-0762">Sugar transport</keyword>
<name>A0A1J1J1X4_9DIPT</name>
<keyword evidence="11" id="KW-1185">Reference proteome</keyword>
<keyword evidence="6" id="KW-0677">Repeat</keyword>
<feature type="transmembrane region" description="Helical" evidence="9">
    <location>
        <begin position="21"/>
        <end position="41"/>
    </location>
</feature>
<dbReference type="PANTHER" id="PTHR10791:SF5">
    <property type="entry name" value="SUGAR TRANSPORTER SWEET"/>
    <property type="match status" value="1"/>
</dbReference>
<dbReference type="PANTHER" id="PTHR10791">
    <property type="entry name" value="RAG1-ACTIVATING PROTEIN 1"/>
    <property type="match status" value="1"/>
</dbReference>
<dbReference type="GO" id="GO:0012505">
    <property type="term" value="C:endomembrane system"/>
    <property type="evidence" value="ECO:0007669"/>
    <property type="project" value="UniProtKB-SubCell"/>
</dbReference>
<feature type="transmembrane region" description="Helical" evidence="9">
    <location>
        <begin position="53"/>
        <end position="73"/>
    </location>
</feature>
<protein>
    <recommendedName>
        <fullName evidence="9">Sugar transporter SWEET</fullName>
    </recommendedName>
</protein>
<reference evidence="10 11" key="1">
    <citation type="submission" date="2015-04" db="EMBL/GenBank/DDBJ databases">
        <authorList>
            <person name="Syromyatnikov M.Y."/>
            <person name="Popov V.N."/>
        </authorList>
    </citation>
    <scope>NUCLEOTIDE SEQUENCE [LARGE SCALE GENOMIC DNA]</scope>
</reference>
<evidence type="ECO:0000256" key="4">
    <source>
        <dbReference type="ARBA" id="ARBA00022597"/>
    </source>
</evidence>
<evidence type="ECO:0000256" key="9">
    <source>
        <dbReference type="RuleBase" id="RU910715"/>
    </source>
</evidence>
<dbReference type="Proteomes" id="UP000183832">
    <property type="component" value="Unassembled WGS sequence"/>
</dbReference>
<evidence type="ECO:0000256" key="1">
    <source>
        <dbReference type="ARBA" id="ARBA00004127"/>
    </source>
</evidence>
<feature type="transmembrane region" description="Helical" evidence="9">
    <location>
        <begin position="110"/>
        <end position="128"/>
    </location>
</feature>
<comment type="similarity">
    <text evidence="2 9">Belongs to the SWEET sugar transporter family.</text>
</comment>
<evidence type="ECO:0000256" key="2">
    <source>
        <dbReference type="ARBA" id="ARBA00007809"/>
    </source>
</evidence>
<comment type="caution">
    <text evidence="9">Lacks conserved residue(s) required for the propagation of feature annotation.</text>
</comment>
<dbReference type="InterPro" id="IPR047664">
    <property type="entry name" value="SWEET"/>
</dbReference>
<evidence type="ECO:0000256" key="5">
    <source>
        <dbReference type="ARBA" id="ARBA00022692"/>
    </source>
</evidence>
<dbReference type="OrthoDB" id="409725at2759"/>
<organism evidence="10 11">
    <name type="scientific">Clunio marinus</name>
    <dbReference type="NCBI Taxonomy" id="568069"/>
    <lineage>
        <taxon>Eukaryota</taxon>
        <taxon>Metazoa</taxon>
        <taxon>Ecdysozoa</taxon>
        <taxon>Arthropoda</taxon>
        <taxon>Hexapoda</taxon>
        <taxon>Insecta</taxon>
        <taxon>Pterygota</taxon>
        <taxon>Neoptera</taxon>
        <taxon>Endopterygota</taxon>
        <taxon>Diptera</taxon>
        <taxon>Nematocera</taxon>
        <taxon>Chironomoidea</taxon>
        <taxon>Chironomidae</taxon>
        <taxon>Clunio</taxon>
    </lineage>
</organism>
<gene>
    <name evidence="10" type="ORF">CLUMA_CG018793</name>
</gene>
<feature type="transmembrane region" description="Helical" evidence="9">
    <location>
        <begin position="85"/>
        <end position="103"/>
    </location>
</feature>
<evidence type="ECO:0000256" key="3">
    <source>
        <dbReference type="ARBA" id="ARBA00022448"/>
    </source>
</evidence>
<dbReference type="GO" id="GO:0051119">
    <property type="term" value="F:sugar transmembrane transporter activity"/>
    <property type="evidence" value="ECO:0007669"/>
    <property type="project" value="InterPro"/>
</dbReference>
<keyword evidence="3 9" id="KW-0813">Transport</keyword>
<accession>A0A1J1J1X4</accession>
<proteinExistence type="inferred from homology"/>
<comment type="function">
    <text evidence="9">Mediates sugar transport across membranes.</text>
</comment>
<keyword evidence="5 9" id="KW-0812">Transmembrane</keyword>
<evidence type="ECO:0000313" key="10">
    <source>
        <dbReference type="EMBL" id="CRL05764.1"/>
    </source>
</evidence>
<feature type="transmembrane region" description="Helical" evidence="9">
    <location>
        <begin position="171"/>
        <end position="193"/>
    </location>
</feature>